<sequence>MRAWRAGPTFRRLWLASTSANIGDGIGKTALPLLVASISRDPIVVASLSAFASLPGLVFTLPFGALIDRLDRRTLLVVAHTARGVLLGLLALAVFTGHLHVALLYGLAFVLGTAETLADGTAETFVPSLVENEHLEDANGALYATSVTSNEFVGPPLGGLLFAALPGLPFLVNALSFLGSTALIWALPGRPARHSSPRESWWRGVVEGLKWLWSHALLRSVALLMALTTLLDAAVFALFVLFATALPGVGPVGYGLLLTAGAVGHILGSLLSPYVSRRFGAGRTVLGSVFVLGLVYLGLSVLHAPPLLAALLVLDGLNLGLSGVVRVALRQRLVPPELRGRVGGAYRFMVAGAAPLGAFLGGVLGQTLGLRETFAVAGGLALVAAVLFVGRVNNRAVARAQEWVDAQTRLSSLSRE</sequence>
<evidence type="ECO:0000256" key="4">
    <source>
        <dbReference type="ARBA" id="ARBA00022692"/>
    </source>
</evidence>
<evidence type="ECO:0000256" key="2">
    <source>
        <dbReference type="ARBA" id="ARBA00022448"/>
    </source>
</evidence>
<dbReference type="CDD" id="cd06173">
    <property type="entry name" value="MFS_MefA_like"/>
    <property type="match status" value="1"/>
</dbReference>
<keyword evidence="2" id="KW-0813">Transport</keyword>
<name>A0ABM8AFM9_9DEIO</name>
<feature type="transmembrane region" description="Helical" evidence="7">
    <location>
        <begin position="252"/>
        <end position="272"/>
    </location>
</feature>
<protein>
    <submittedName>
        <fullName evidence="9">MFS transporter</fullName>
    </submittedName>
</protein>
<evidence type="ECO:0000313" key="9">
    <source>
        <dbReference type="EMBL" id="BDP42460.1"/>
    </source>
</evidence>
<gene>
    <name evidence="9" type="ORF">DAETH_24290</name>
</gene>
<comment type="subcellular location">
    <subcellularLocation>
        <location evidence="1">Cell membrane</location>
        <topology evidence="1">Multi-pass membrane protein</topology>
    </subcellularLocation>
</comment>
<evidence type="ECO:0000256" key="7">
    <source>
        <dbReference type="SAM" id="Phobius"/>
    </source>
</evidence>
<feature type="domain" description="Major facilitator superfamily (MFS) profile" evidence="8">
    <location>
        <begin position="218"/>
        <end position="416"/>
    </location>
</feature>
<dbReference type="Gene3D" id="1.20.1250.20">
    <property type="entry name" value="MFS general substrate transporter like domains"/>
    <property type="match status" value="2"/>
</dbReference>
<dbReference type="InterPro" id="IPR020846">
    <property type="entry name" value="MFS_dom"/>
</dbReference>
<dbReference type="Proteomes" id="UP001064971">
    <property type="component" value="Chromosome"/>
</dbReference>
<keyword evidence="3" id="KW-1003">Cell membrane</keyword>
<dbReference type="Pfam" id="PF05977">
    <property type="entry name" value="MFS_3"/>
    <property type="match status" value="1"/>
</dbReference>
<proteinExistence type="predicted"/>
<dbReference type="PROSITE" id="PS50850">
    <property type="entry name" value="MFS"/>
    <property type="match status" value="1"/>
</dbReference>
<feature type="transmembrane region" description="Helical" evidence="7">
    <location>
        <begin position="348"/>
        <end position="368"/>
    </location>
</feature>
<keyword evidence="5 7" id="KW-1133">Transmembrane helix</keyword>
<feature type="transmembrane region" description="Helical" evidence="7">
    <location>
        <begin position="221"/>
        <end position="246"/>
    </location>
</feature>
<dbReference type="InterPro" id="IPR036259">
    <property type="entry name" value="MFS_trans_sf"/>
</dbReference>
<evidence type="ECO:0000256" key="1">
    <source>
        <dbReference type="ARBA" id="ARBA00004651"/>
    </source>
</evidence>
<dbReference type="EMBL" id="AP026560">
    <property type="protein sequence ID" value="BDP42460.1"/>
    <property type="molecule type" value="Genomic_DNA"/>
</dbReference>
<organism evidence="9 10">
    <name type="scientific">Deinococcus aetherius</name>
    <dbReference type="NCBI Taxonomy" id="200252"/>
    <lineage>
        <taxon>Bacteria</taxon>
        <taxon>Thermotogati</taxon>
        <taxon>Deinococcota</taxon>
        <taxon>Deinococci</taxon>
        <taxon>Deinococcales</taxon>
        <taxon>Deinococcaceae</taxon>
        <taxon>Deinococcus</taxon>
    </lineage>
</organism>
<evidence type="ECO:0000259" key="8">
    <source>
        <dbReference type="PROSITE" id="PS50850"/>
    </source>
</evidence>
<evidence type="ECO:0000256" key="6">
    <source>
        <dbReference type="ARBA" id="ARBA00023136"/>
    </source>
</evidence>
<evidence type="ECO:0000256" key="5">
    <source>
        <dbReference type="ARBA" id="ARBA00022989"/>
    </source>
</evidence>
<keyword evidence="6 7" id="KW-0472">Membrane</keyword>
<keyword evidence="10" id="KW-1185">Reference proteome</keyword>
<accession>A0ABM8AFM9</accession>
<reference evidence="9" key="1">
    <citation type="submission" date="2022-07" db="EMBL/GenBank/DDBJ databases">
        <title>Complete Genome Sequence of the Radioresistant Bacterium Deinococcus aetherius ST0316, Isolated from the Air Dust collected in Lower Stratosphere above Japan.</title>
        <authorList>
            <person name="Satoh K."/>
            <person name="Hagiwara K."/>
            <person name="Katsumata K."/>
            <person name="Kubo A."/>
            <person name="Yokobori S."/>
            <person name="Yamagishi A."/>
            <person name="Oono Y."/>
            <person name="Narumi I."/>
        </authorList>
    </citation>
    <scope>NUCLEOTIDE SEQUENCE</scope>
    <source>
        <strain evidence="9">ST0316</strain>
    </source>
</reference>
<feature type="transmembrane region" description="Helical" evidence="7">
    <location>
        <begin position="43"/>
        <end position="64"/>
    </location>
</feature>
<dbReference type="SUPFAM" id="SSF103473">
    <property type="entry name" value="MFS general substrate transporter"/>
    <property type="match status" value="1"/>
</dbReference>
<dbReference type="RefSeq" id="WP_264775155.1">
    <property type="nucleotide sequence ID" value="NZ_AP026560.1"/>
</dbReference>
<feature type="transmembrane region" description="Helical" evidence="7">
    <location>
        <begin position="308"/>
        <end position="328"/>
    </location>
</feature>
<feature type="transmembrane region" description="Helical" evidence="7">
    <location>
        <begin position="374"/>
        <end position="392"/>
    </location>
</feature>
<feature type="transmembrane region" description="Helical" evidence="7">
    <location>
        <begin position="160"/>
        <end position="187"/>
    </location>
</feature>
<dbReference type="PANTHER" id="PTHR23513:SF6">
    <property type="entry name" value="MAJOR FACILITATOR SUPERFAMILY ASSOCIATED DOMAIN-CONTAINING PROTEIN"/>
    <property type="match status" value="1"/>
</dbReference>
<dbReference type="InterPro" id="IPR010290">
    <property type="entry name" value="TM_effector"/>
</dbReference>
<evidence type="ECO:0000313" key="10">
    <source>
        <dbReference type="Proteomes" id="UP001064971"/>
    </source>
</evidence>
<keyword evidence="4 7" id="KW-0812">Transmembrane</keyword>
<dbReference type="PANTHER" id="PTHR23513">
    <property type="entry name" value="INTEGRAL MEMBRANE EFFLUX PROTEIN-RELATED"/>
    <property type="match status" value="1"/>
</dbReference>
<evidence type="ECO:0000256" key="3">
    <source>
        <dbReference type="ARBA" id="ARBA00022475"/>
    </source>
</evidence>
<feature type="transmembrane region" description="Helical" evidence="7">
    <location>
        <begin position="85"/>
        <end position="111"/>
    </location>
</feature>
<feature type="transmembrane region" description="Helical" evidence="7">
    <location>
        <begin position="284"/>
        <end position="302"/>
    </location>
</feature>